<sequence length="265" mass="30373">MNRADELIPTNPEEGLDSGWPAFLAAAKATDPNFEKNYGVKRLAADYAMLPVKMAKAMEHATGHKSEELFKIGYMLLLVQERATYTLDDLAHVMSSNWNLLIDDLDLIDRVRDKMSLSCNFVEVLNRSRFRHFVKHLDNYNMVESFLERFDYFKTDEPEIPHAHTLTISGVKVVLCAEIWCTWAYENRNPLPSKVAFVELFGPGMAAEITEFTRRLMNAFTLSEFKHSVVSWYGYDVAFLRAFNALVQLVEGLPYLSPLDESEEV</sequence>
<gene>
    <name evidence="1" type="ORF">E0Z10_g7265</name>
</gene>
<accession>A0A4Z0YQT2</accession>
<keyword evidence="2" id="KW-1185">Reference proteome</keyword>
<dbReference type="OrthoDB" id="4761556at2759"/>
<proteinExistence type="predicted"/>
<evidence type="ECO:0000313" key="2">
    <source>
        <dbReference type="Proteomes" id="UP000297716"/>
    </source>
</evidence>
<evidence type="ECO:0000313" key="1">
    <source>
        <dbReference type="EMBL" id="TGJ81505.1"/>
    </source>
</evidence>
<protein>
    <submittedName>
        <fullName evidence="1">Uncharacterized protein</fullName>
    </submittedName>
</protein>
<reference evidence="1 2" key="1">
    <citation type="submission" date="2019-03" db="EMBL/GenBank/DDBJ databases">
        <title>Draft genome sequence of Xylaria hypoxylon DSM 108379, a ubiquitous saprotrophic-parasitic fungi on hardwood.</title>
        <authorList>
            <person name="Buettner E."/>
            <person name="Leonhardt S."/>
            <person name="Gebauer A.M."/>
            <person name="Liers C."/>
            <person name="Hofrichter M."/>
            <person name="Kellner H."/>
        </authorList>
    </citation>
    <scope>NUCLEOTIDE SEQUENCE [LARGE SCALE GENOMIC DNA]</scope>
    <source>
        <strain evidence="1 2">DSM 108379</strain>
    </source>
</reference>
<dbReference type="AlphaFoldDB" id="A0A4Z0YQT2"/>
<comment type="caution">
    <text evidence="1">The sequence shown here is derived from an EMBL/GenBank/DDBJ whole genome shotgun (WGS) entry which is preliminary data.</text>
</comment>
<dbReference type="EMBL" id="SKBN01000165">
    <property type="protein sequence ID" value="TGJ81505.1"/>
    <property type="molecule type" value="Genomic_DNA"/>
</dbReference>
<dbReference type="Proteomes" id="UP000297716">
    <property type="component" value="Unassembled WGS sequence"/>
</dbReference>
<organism evidence="1 2">
    <name type="scientific">Xylaria hypoxylon</name>
    <dbReference type="NCBI Taxonomy" id="37992"/>
    <lineage>
        <taxon>Eukaryota</taxon>
        <taxon>Fungi</taxon>
        <taxon>Dikarya</taxon>
        <taxon>Ascomycota</taxon>
        <taxon>Pezizomycotina</taxon>
        <taxon>Sordariomycetes</taxon>
        <taxon>Xylariomycetidae</taxon>
        <taxon>Xylariales</taxon>
        <taxon>Xylariaceae</taxon>
        <taxon>Xylaria</taxon>
    </lineage>
</organism>
<name>A0A4Z0YQT2_9PEZI</name>